<gene>
    <name evidence="2" type="ORF">M23134_03472</name>
</gene>
<protein>
    <recommendedName>
        <fullName evidence="1">VWFA domain-containing protein</fullName>
    </recommendedName>
</protein>
<organism evidence="2 3">
    <name type="scientific">Microscilla marina ATCC 23134</name>
    <dbReference type="NCBI Taxonomy" id="313606"/>
    <lineage>
        <taxon>Bacteria</taxon>
        <taxon>Pseudomonadati</taxon>
        <taxon>Bacteroidota</taxon>
        <taxon>Cytophagia</taxon>
        <taxon>Cytophagales</taxon>
        <taxon>Microscillaceae</taxon>
        <taxon>Microscilla</taxon>
    </lineage>
</organism>
<accession>A1ZN30</accession>
<feature type="domain" description="VWFA" evidence="1">
    <location>
        <begin position="28"/>
        <end position="224"/>
    </location>
</feature>
<evidence type="ECO:0000313" key="3">
    <source>
        <dbReference type="Proteomes" id="UP000004095"/>
    </source>
</evidence>
<dbReference type="Proteomes" id="UP000004095">
    <property type="component" value="Unassembled WGS sequence"/>
</dbReference>
<dbReference type="SUPFAM" id="SSF53300">
    <property type="entry name" value="vWA-like"/>
    <property type="match status" value="1"/>
</dbReference>
<dbReference type="PROSITE" id="PS50234">
    <property type="entry name" value="VWFA"/>
    <property type="match status" value="1"/>
</dbReference>
<comment type="caution">
    <text evidence="2">The sequence shown here is derived from an EMBL/GenBank/DDBJ whole genome shotgun (WGS) entry which is preliminary data.</text>
</comment>
<name>A1ZN30_MICM2</name>
<evidence type="ECO:0000259" key="1">
    <source>
        <dbReference type="PROSITE" id="PS50234"/>
    </source>
</evidence>
<sequence>MSDFDAIDFNLNFNNFNPDEVQVDETINAVFIIDISPSIASYEKDLNHAFNDFTQTMQKSHVADQLMVSVIEFNNDVHVKSGFQPIKSIPTIKFKPSGVGTALYDATAQGLKMAMDYRENLEASGVMTKTLLFIITDGMDNSSNTPAKTVKTKINEVIAEEQNAFSFTTILFGVGNAAQFEQAQKEMGVQHLAKVGTSGDEIRKMINFISQSISSTANNTQITF</sequence>
<dbReference type="EMBL" id="AAWS01000017">
    <property type="protein sequence ID" value="EAY28211.1"/>
    <property type="molecule type" value="Genomic_DNA"/>
</dbReference>
<reference evidence="2 3" key="1">
    <citation type="submission" date="2007-01" db="EMBL/GenBank/DDBJ databases">
        <authorList>
            <person name="Haygood M."/>
            <person name="Podell S."/>
            <person name="Anderson C."/>
            <person name="Hopkinson B."/>
            <person name="Roe K."/>
            <person name="Barbeau K."/>
            <person name="Gaasterland T."/>
            <person name="Ferriera S."/>
            <person name="Johnson J."/>
            <person name="Kravitz S."/>
            <person name="Beeson K."/>
            <person name="Sutton G."/>
            <person name="Rogers Y.-H."/>
            <person name="Friedman R."/>
            <person name="Frazier M."/>
            <person name="Venter J.C."/>
        </authorList>
    </citation>
    <scope>NUCLEOTIDE SEQUENCE [LARGE SCALE GENOMIC DNA]</scope>
    <source>
        <strain evidence="2 3">ATCC 23134</strain>
    </source>
</reference>
<dbReference type="eggNOG" id="ENOG502ZFPG">
    <property type="taxonomic scope" value="Bacteria"/>
</dbReference>
<evidence type="ECO:0000313" key="2">
    <source>
        <dbReference type="EMBL" id="EAY28211.1"/>
    </source>
</evidence>
<dbReference type="RefSeq" id="WP_002698389.1">
    <property type="nucleotide sequence ID" value="NZ_AAWS01000017.1"/>
</dbReference>
<dbReference type="AlphaFoldDB" id="A1ZN30"/>
<keyword evidence="3" id="KW-1185">Reference proteome</keyword>
<dbReference type="InterPro" id="IPR002035">
    <property type="entry name" value="VWF_A"/>
</dbReference>
<dbReference type="OrthoDB" id="1492181at2"/>
<dbReference type="Gene3D" id="3.40.50.410">
    <property type="entry name" value="von Willebrand factor, type A domain"/>
    <property type="match status" value="1"/>
</dbReference>
<proteinExistence type="predicted"/>
<dbReference type="InterPro" id="IPR036465">
    <property type="entry name" value="vWFA_dom_sf"/>
</dbReference>